<dbReference type="CDD" id="cd17355">
    <property type="entry name" value="MFS_YcxA_like"/>
    <property type="match status" value="1"/>
</dbReference>
<organism evidence="8 9">
    <name type="scientific">Peribacillus glennii</name>
    <dbReference type="NCBI Taxonomy" id="2303991"/>
    <lineage>
        <taxon>Bacteria</taxon>
        <taxon>Bacillati</taxon>
        <taxon>Bacillota</taxon>
        <taxon>Bacilli</taxon>
        <taxon>Bacillales</taxon>
        <taxon>Bacillaceae</taxon>
        <taxon>Peribacillus</taxon>
    </lineage>
</organism>
<dbReference type="InterPro" id="IPR050327">
    <property type="entry name" value="Proton-linked_MCT"/>
</dbReference>
<dbReference type="OrthoDB" id="182417at2"/>
<dbReference type="SUPFAM" id="SSF103473">
    <property type="entry name" value="MFS general substrate transporter"/>
    <property type="match status" value="1"/>
</dbReference>
<keyword evidence="9" id="KW-1185">Reference proteome</keyword>
<feature type="transmembrane region" description="Helical" evidence="6">
    <location>
        <begin position="358"/>
        <end position="383"/>
    </location>
</feature>
<accession>A0A372L658</accession>
<dbReference type="InterPro" id="IPR020846">
    <property type="entry name" value="MFS_dom"/>
</dbReference>
<keyword evidence="5 6" id="KW-0472">Membrane</keyword>
<feature type="transmembrane region" description="Helical" evidence="6">
    <location>
        <begin position="164"/>
        <end position="185"/>
    </location>
</feature>
<dbReference type="AlphaFoldDB" id="A0A372L658"/>
<evidence type="ECO:0000256" key="5">
    <source>
        <dbReference type="ARBA" id="ARBA00023136"/>
    </source>
</evidence>
<feature type="transmembrane region" description="Helical" evidence="6">
    <location>
        <begin position="134"/>
        <end position="158"/>
    </location>
</feature>
<evidence type="ECO:0000256" key="3">
    <source>
        <dbReference type="ARBA" id="ARBA00022692"/>
    </source>
</evidence>
<feature type="transmembrane region" description="Helical" evidence="6">
    <location>
        <begin position="7"/>
        <end position="24"/>
    </location>
</feature>
<feature type="transmembrane region" description="Helical" evidence="6">
    <location>
        <begin position="102"/>
        <end position="122"/>
    </location>
</feature>
<protein>
    <submittedName>
        <fullName evidence="8">MFS transporter</fullName>
    </submittedName>
</protein>
<feature type="transmembrane region" description="Helical" evidence="6">
    <location>
        <begin position="322"/>
        <end position="346"/>
    </location>
</feature>
<dbReference type="Pfam" id="PF07690">
    <property type="entry name" value="MFS_1"/>
    <property type="match status" value="1"/>
</dbReference>
<evidence type="ECO:0000256" key="2">
    <source>
        <dbReference type="ARBA" id="ARBA00022448"/>
    </source>
</evidence>
<dbReference type="InterPro" id="IPR011701">
    <property type="entry name" value="MFS"/>
</dbReference>
<evidence type="ECO:0000313" key="8">
    <source>
        <dbReference type="EMBL" id="RFU60446.1"/>
    </source>
</evidence>
<reference evidence="8 9" key="1">
    <citation type="submission" date="2018-08" db="EMBL/GenBank/DDBJ databases">
        <title>Bacillus chawlae sp. nov., Bacillus glennii sp. nov., and Bacillus saganii sp. nov. Isolated from the Vehicle Assembly Building at Kennedy Space Center where the Viking Spacecraft were Assembled.</title>
        <authorList>
            <person name="Seuylemezian A."/>
            <person name="Vaishampayan P."/>
        </authorList>
    </citation>
    <scope>NUCLEOTIDE SEQUENCE [LARGE SCALE GENOMIC DNA]</scope>
    <source>
        <strain evidence="8 9">V44-8</strain>
    </source>
</reference>
<keyword evidence="3 6" id="KW-0812">Transmembrane</keyword>
<dbReference type="Proteomes" id="UP000262939">
    <property type="component" value="Unassembled WGS sequence"/>
</dbReference>
<dbReference type="Gene3D" id="1.20.1250.20">
    <property type="entry name" value="MFS general substrate transporter like domains"/>
    <property type="match status" value="2"/>
</dbReference>
<feature type="transmembrane region" description="Helical" evidence="6">
    <location>
        <begin position="44"/>
        <end position="65"/>
    </location>
</feature>
<dbReference type="PANTHER" id="PTHR11360">
    <property type="entry name" value="MONOCARBOXYLATE TRANSPORTER"/>
    <property type="match status" value="1"/>
</dbReference>
<comment type="subcellular location">
    <subcellularLocation>
        <location evidence="1">Cell membrane</location>
        <topology evidence="1">Multi-pass membrane protein</topology>
    </subcellularLocation>
</comment>
<sequence>MKRIHYGWVILVVTFFSIIVAGIIRSSSGVFLVPFEEEFGWDRAFISLSFAISLVIYGFSGPFVAAMLESVGVKKMMWLAMSVLMLGIGLAFFMQYSWQLLLIWGIIFGLGSSVFLTVLSTYVANHWFEKRRGLVLGILTASTATGQLIFLPVLAAIIEKSSWRWAMGLIFVLSLIMMPLILLFMKNNPKELGLMRYGQTADEMEEATIEKKNPIHTAFATLKEAVRVKQFWLLAGSFFICGLSTSGLIGTHFIPFCISFGIPEVTAAGLIAFMGIFDLIGTTLSGWLSDRYDNRWLLFWYYGFRGFSLLLLPFALAENSTFFLIVFAIFYGLDWIATVPPTINLATQAFGTEKSGIVYGWIFAAHQAGAGVAAFGGGLIYTIWNSYQWAFLMAGIFCLLGGAFVLGIKKNAGISDNLHKEEAV</sequence>
<dbReference type="PROSITE" id="PS50850">
    <property type="entry name" value="MFS"/>
    <property type="match status" value="1"/>
</dbReference>
<name>A0A372L658_9BACI</name>
<feature type="domain" description="Major facilitator superfamily (MFS) profile" evidence="7">
    <location>
        <begin position="10"/>
        <end position="413"/>
    </location>
</feature>
<feature type="transmembrane region" description="Helical" evidence="6">
    <location>
        <begin position="389"/>
        <end position="408"/>
    </location>
</feature>
<feature type="transmembrane region" description="Helical" evidence="6">
    <location>
        <begin position="296"/>
        <end position="316"/>
    </location>
</feature>
<evidence type="ECO:0000256" key="1">
    <source>
        <dbReference type="ARBA" id="ARBA00004651"/>
    </source>
</evidence>
<evidence type="ECO:0000256" key="4">
    <source>
        <dbReference type="ARBA" id="ARBA00022989"/>
    </source>
</evidence>
<keyword evidence="4 6" id="KW-1133">Transmembrane helix</keyword>
<keyword evidence="2" id="KW-0813">Transport</keyword>
<dbReference type="PANTHER" id="PTHR11360:SF290">
    <property type="entry name" value="MONOCARBOXYLATE MFS PERMEASE"/>
    <property type="match status" value="1"/>
</dbReference>
<feature type="transmembrane region" description="Helical" evidence="6">
    <location>
        <begin position="266"/>
        <end position="289"/>
    </location>
</feature>
<dbReference type="InterPro" id="IPR036259">
    <property type="entry name" value="MFS_trans_sf"/>
</dbReference>
<gene>
    <name evidence="8" type="ORF">D0466_21600</name>
</gene>
<dbReference type="RefSeq" id="WP_117324566.1">
    <property type="nucleotide sequence ID" value="NZ_QVTD01000026.1"/>
</dbReference>
<evidence type="ECO:0000313" key="9">
    <source>
        <dbReference type="Proteomes" id="UP000262939"/>
    </source>
</evidence>
<feature type="transmembrane region" description="Helical" evidence="6">
    <location>
        <begin position="231"/>
        <end position="254"/>
    </location>
</feature>
<dbReference type="GO" id="GO:0005886">
    <property type="term" value="C:plasma membrane"/>
    <property type="evidence" value="ECO:0007669"/>
    <property type="project" value="UniProtKB-SubCell"/>
</dbReference>
<feature type="transmembrane region" description="Helical" evidence="6">
    <location>
        <begin position="77"/>
        <end position="96"/>
    </location>
</feature>
<dbReference type="GO" id="GO:0022857">
    <property type="term" value="F:transmembrane transporter activity"/>
    <property type="evidence" value="ECO:0007669"/>
    <property type="project" value="InterPro"/>
</dbReference>
<dbReference type="EMBL" id="QVTD01000026">
    <property type="protein sequence ID" value="RFU60446.1"/>
    <property type="molecule type" value="Genomic_DNA"/>
</dbReference>
<comment type="caution">
    <text evidence="8">The sequence shown here is derived from an EMBL/GenBank/DDBJ whole genome shotgun (WGS) entry which is preliminary data.</text>
</comment>
<evidence type="ECO:0000256" key="6">
    <source>
        <dbReference type="SAM" id="Phobius"/>
    </source>
</evidence>
<proteinExistence type="predicted"/>
<evidence type="ECO:0000259" key="7">
    <source>
        <dbReference type="PROSITE" id="PS50850"/>
    </source>
</evidence>